<dbReference type="Proteomes" id="UP000039865">
    <property type="component" value="Unassembled WGS sequence"/>
</dbReference>
<evidence type="ECO:0000313" key="1">
    <source>
        <dbReference type="EMBL" id="CDW86761.1"/>
    </source>
</evidence>
<keyword evidence="2" id="KW-1185">Reference proteome</keyword>
<accession>A0A078AXG1</accession>
<organism evidence="1 2">
    <name type="scientific">Stylonychia lemnae</name>
    <name type="common">Ciliate</name>
    <dbReference type="NCBI Taxonomy" id="5949"/>
    <lineage>
        <taxon>Eukaryota</taxon>
        <taxon>Sar</taxon>
        <taxon>Alveolata</taxon>
        <taxon>Ciliophora</taxon>
        <taxon>Intramacronucleata</taxon>
        <taxon>Spirotrichea</taxon>
        <taxon>Stichotrichia</taxon>
        <taxon>Sporadotrichida</taxon>
        <taxon>Oxytrichidae</taxon>
        <taxon>Stylonychinae</taxon>
        <taxon>Stylonychia</taxon>
    </lineage>
</organism>
<evidence type="ECO:0000313" key="2">
    <source>
        <dbReference type="Proteomes" id="UP000039865"/>
    </source>
</evidence>
<dbReference type="InParanoid" id="A0A078AXG1"/>
<reference evidence="1 2" key="1">
    <citation type="submission" date="2014-06" db="EMBL/GenBank/DDBJ databases">
        <authorList>
            <person name="Swart Estienne"/>
        </authorList>
    </citation>
    <scope>NUCLEOTIDE SEQUENCE [LARGE SCALE GENOMIC DNA]</scope>
    <source>
        <strain evidence="1 2">130c</strain>
    </source>
</reference>
<sequence>MTQQILSNEKIDLKIKRQSEVKPYNISITKKYINKDSVQSALLGQKRYEDFLKADEKEKYELYKDNLEKSKQNLLAGVSPYPRTKKQ</sequence>
<dbReference type="AlphaFoldDB" id="A0A078AXG1"/>
<proteinExistence type="predicted"/>
<gene>
    <name evidence="1" type="primary">Contig12022.g12860</name>
    <name evidence="1" type="ORF">STYLEM_15859</name>
</gene>
<protein>
    <submittedName>
        <fullName evidence="1">Uncharacterized protein</fullName>
    </submittedName>
</protein>
<dbReference type="EMBL" id="CCKQ01014955">
    <property type="protein sequence ID" value="CDW86761.1"/>
    <property type="molecule type" value="Genomic_DNA"/>
</dbReference>
<name>A0A078AXG1_STYLE</name>